<comment type="caution">
    <text evidence="3">The sequence shown here is derived from an EMBL/GenBank/DDBJ whole genome shotgun (WGS) entry which is preliminary data.</text>
</comment>
<sequence>MFEVVAAIIAYLAFTSAVAIAAVKTDSQAPAFAAIATVFVLAGILMVSFVFHRLDRYTPVSECGVKEIDEIARRCRQCGEYKLRVVAMGRPLLGEDLRILSQFLHGKTYGDIDSSTDPDGAD</sequence>
<keyword evidence="2" id="KW-0732">Signal</keyword>
<accession>A0A656QCN1</accession>
<evidence type="ECO:0000256" key="1">
    <source>
        <dbReference type="SAM" id="Phobius"/>
    </source>
</evidence>
<reference evidence="3 4" key="1">
    <citation type="submission" date="2014-03" db="EMBL/GenBank/DDBJ databases">
        <title>Draft Genome Sequences of Four Burkholderia Strains.</title>
        <authorList>
            <person name="Liu X.Y."/>
            <person name="Li C.X."/>
            <person name="Xu J.H."/>
        </authorList>
    </citation>
    <scope>NUCLEOTIDE SEQUENCE [LARGE SCALE GENOMIC DNA]</scope>
    <source>
        <strain evidence="3 4">OP-1</strain>
    </source>
</reference>
<feature type="signal peptide" evidence="2">
    <location>
        <begin position="1"/>
        <end position="21"/>
    </location>
</feature>
<gene>
    <name evidence="3" type="ORF">BG60_26625</name>
</gene>
<keyword evidence="4" id="KW-1185">Reference proteome</keyword>
<keyword evidence="1" id="KW-0472">Membrane</keyword>
<evidence type="ECO:0000313" key="4">
    <source>
        <dbReference type="Proteomes" id="UP000027451"/>
    </source>
</evidence>
<evidence type="ECO:0000313" key="3">
    <source>
        <dbReference type="EMBL" id="KDR25888.1"/>
    </source>
</evidence>
<keyword evidence="1" id="KW-1133">Transmembrane helix</keyword>
<feature type="chain" id="PRO_5025032003" evidence="2">
    <location>
        <begin position="22"/>
        <end position="122"/>
    </location>
</feature>
<protein>
    <submittedName>
        <fullName evidence="3">Uncharacterized protein</fullName>
    </submittedName>
</protein>
<keyword evidence="1" id="KW-0812">Transmembrane</keyword>
<dbReference type="EMBL" id="JFHD01000041">
    <property type="protein sequence ID" value="KDR25888.1"/>
    <property type="molecule type" value="Genomic_DNA"/>
</dbReference>
<proteinExistence type="predicted"/>
<dbReference type="RefSeq" id="WP_008348650.1">
    <property type="nucleotide sequence ID" value="NZ_JFHD01000041.1"/>
</dbReference>
<name>A0A656QCN1_9BURK</name>
<evidence type="ECO:0000256" key="2">
    <source>
        <dbReference type="SAM" id="SignalP"/>
    </source>
</evidence>
<organism evidence="3 4">
    <name type="scientific">Caballeronia zhejiangensis</name>
    <dbReference type="NCBI Taxonomy" id="871203"/>
    <lineage>
        <taxon>Bacteria</taxon>
        <taxon>Pseudomonadati</taxon>
        <taxon>Pseudomonadota</taxon>
        <taxon>Betaproteobacteria</taxon>
        <taxon>Burkholderiales</taxon>
        <taxon>Burkholderiaceae</taxon>
        <taxon>Caballeronia</taxon>
    </lineage>
</organism>
<dbReference type="AlphaFoldDB" id="A0A656QCN1"/>
<feature type="transmembrane region" description="Helical" evidence="1">
    <location>
        <begin position="31"/>
        <end position="51"/>
    </location>
</feature>
<dbReference type="Proteomes" id="UP000027451">
    <property type="component" value="Unassembled WGS sequence"/>
</dbReference>